<evidence type="ECO:0000313" key="2">
    <source>
        <dbReference type="Proteomes" id="UP000053958"/>
    </source>
</evidence>
<sequence length="228" mass="25202">KFLSESGAVGAVRTFLQHLEQKITHAGYLLPFAGREPLDKILDLAGEEGSLSSGGSSRPLSLIIQIQLSTKQAIQMKSVECTLDTSPFEGRYWSWLPDSSSSTTTSRQLLQSIQRRQSKPLRKKRDILMDSLEGGCFVEGERSRNNQEASAFLFVLMHLNKPIHDLSAILPRAGPSTPGLKHGHRFGEQLHCDQSREDFGHDHAAAHAEGVVEGRMAGYGRLEGRDVR</sequence>
<dbReference type="RefSeq" id="XP_013324059.1">
    <property type="nucleotide sequence ID" value="XM_013468605.1"/>
</dbReference>
<accession>A0A0F4YGS1</accession>
<dbReference type="GeneID" id="25320869"/>
<organism evidence="1 2">
    <name type="scientific">Rasamsonia emersonii (strain ATCC 16479 / CBS 393.64 / IMI 116815)</name>
    <dbReference type="NCBI Taxonomy" id="1408163"/>
    <lineage>
        <taxon>Eukaryota</taxon>
        <taxon>Fungi</taxon>
        <taxon>Dikarya</taxon>
        <taxon>Ascomycota</taxon>
        <taxon>Pezizomycotina</taxon>
        <taxon>Eurotiomycetes</taxon>
        <taxon>Eurotiomycetidae</taxon>
        <taxon>Eurotiales</taxon>
        <taxon>Trichocomaceae</taxon>
        <taxon>Rasamsonia</taxon>
    </lineage>
</organism>
<proteinExistence type="predicted"/>
<protein>
    <submittedName>
        <fullName evidence="1">Uncharacterized protein</fullName>
    </submittedName>
</protein>
<feature type="non-terminal residue" evidence="1">
    <location>
        <position position="1"/>
    </location>
</feature>
<name>A0A0F4YGS1_RASE3</name>
<comment type="caution">
    <text evidence="1">The sequence shown here is derived from an EMBL/GenBank/DDBJ whole genome shotgun (WGS) entry which is preliminary data.</text>
</comment>
<evidence type="ECO:0000313" key="1">
    <source>
        <dbReference type="EMBL" id="KKA17447.1"/>
    </source>
</evidence>
<dbReference type="AlphaFoldDB" id="A0A0F4YGS1"/>
<dbReference type="EMBL" id="LASV01000651">
    <property type="protein sequence ID" value="KKA17447.1"/>
    <property type="molecule type" value="Genomic_DNA"/>
</dbReference>
<reference evidence="1 2" key="1">
    <citation type="submission" date="2015-04" db="EMBL/GenBank/DDBJ databases">
        <authorList>
            <person name="Heijne W.H."/>
            <person name="Fedorova N.D."/>
            <person name="Nierman W.C."/>
            <person name="Vollebregt A.W."/>
            <person name="Zhao Z."/>
            <person name="Wu L."/>
            <person name="Kumar M."/>
            <person name="Stam H."/>
            <person name="van den Berg M.A."/>
            <person name="Pel H.J."/>
        </authorList>
    </citation>
    <scope>NUCLEOTIDE SEQUENCE [LARGE SCALE GENOMIC DNA]</scope>
    <source>
        <strain evidence="1 2">CBS 393.64</strain>
    </source>
</reference>
<gene>
    <name evidence="1" type="ORF">T310_8654</name>
</gene>
<dbReference type="Proteomes" id="UP000053958">
    <property type="component" value="Unassembled WGS sequence"/>
</dbReference>
<keyword evidence="2" id="KW-1185">Reference proteome</keyword>